<protein>
    <submittedName>
        <fullName evidence="1">Uncharacterized protein</fullName>
    </submittedName>
</protein>
<reference evidence="1" key="1">
    <citation type="journal article" date="2015" name="Nature">
        <title>Complex archaea that bridge the gap between prokaryotes and eukaryotes.</title>
        <authorList>
            <person name="Spang A."/>
            <person name="Saw J.H."/>
            <person name="Jorgensen S.L."/>
            <person name="Zaremba-Niedzwiedzka K."/>
            <person name="Martijn J."/>
            <person name="Lind A.E."/>
            <person name="van Eijk R."/>
            <person name="Schleper C."/>
            <person name="Guy L."/>
            <person name="Ettema T.J."/>
        </authorList>
    </citation>
    <scope>NUCLEOTIDE SEQUENCE</scope>
</reference>
<accession>A0A0F9N9D4</accession>
<comment type="caution">
    <text evidence="1">The sequence shown here is derived from an EMBL/GenBank/DDBJ whole genome shotgun (WGS) entry which is preliminary data.</text>
</comment>
<proteinExistence type="predicted"/>
<dbReference type="EMBL" id="LAZR01003802">
    <property type="protein sequence ID" value="KKN14579.1"/>
    <property type="molecule type" value="Genomic_DNA"/>
</dbReference>
<name>A0A0F9N9D4_9ZZZZ</name>
<organism evidence="1">
    <name type="scientific">marine sediment metagenome</name>
    <dbReference type="NCBI Taxonomy" id="412755"/>
    <lineage>
        <taxon>unclassified sequences</taxon>
        <taxon>metagenomes</taxon>
        <taxon>ecological metagenomes</taxon>
    </lineage>
</organism>
<sequence>MKKIIESYNNSLRIASIIFFPSEVNSAPSLPGKTFLELYLEIIPERFSALLFK</sequence>
<dbReference type="AlphaFoldDB" id="A0A0F9N9D4"/>
<evidence type="ECO:0000313" key="1">
    <source>
        <dbReference type="EMBL" id="KKN14579.1"/>
    </source>
</evidence>
<gene>
    <name evidence="1" type="ORF">LCGC14_0994640</name>
</gene>